<evidence type="ECO:0000313" key="3">
    <source>
        <dbReference type="Proteomes" id="UP000536835"/>
    </source>
</evidence>
<name>A0A7Y3W430_9PROT</name>
<evidence type="ECO:0000313" key="2">
    <source>
        <dbReference type="EMBL" id="NNU14827.1"/>
    </source>
</evidence>
<dbReference type="Pfam" id="PF13469">
    <property type="entry name" value="Sulfotransfer_3"/>
    <property type="match status" value="1"/>
</dbReference>
<evidence type="ECO:0000256" key="1">
    <source>
        <dbReference type="ARBA" id="ARBA00022679"/>
    </source>
</evidence>
<keyword evidence="3" id="KW-1185">Reference proteome</keyword>
<organism evidence="2 3">
    <name type="scientific">Parvularcula mediterranea</name>
    <dbReference type="NCBI Taxonomy" id="2732508"/>
    <lineage>
        <taxon>Bacteria</taxon>
        <taxon>Pseudomonadati</taxon>
        <taxon>Pseudomonadota</taxon>
        <taxon>Alphaproteobacteria</taxon>
        <taxon>Parvularculales</taxon>
        <taxon>Parvularculaceae</taxon>
        <taxon>Parvularcula</taxon>
    </lineage>
</organism>
<dbReference type="InterPro" id="IPR026634">
    <property type="entry name" value="TPST-like"/>
</dbReference>
<keyword evidence="1 2" id="KW-0808">Transferase</keyword>
<gene>
    <name evidence="2" type="ORF">HK107_00640</name>
</gene>
<dbReference type="PANTHER" id="PTHR12788">
    <property type="entry name" value="PROTEIN-TYROSINE SULFOTRANSFERASE 2"/>
    <property type="match status" value="1"/>
</dbReference>
<proteinExistence type="predicted"/>
<dbReference type="RefSeq" id="WP_173195798.1">
    <property type="nucleotide sequence ID" value="NZ_JABFCX010000002.1"/>
</dbReference>
<protein>
    <submittedName>
        <fullName evidence="2">Sulfotransferase</fullName>
    </submittedName>
</protein>
<dbReference type="SUPFAM" id="SSF52540">
    <property type="entry name" value="P-loop containing nucleoside triphosphate hydrolases"/>
    <property type="match status" value="1"/>
</dbReference>
<dbReference type="PANTHER" id="PTHR12788:SF10">
    <property type="entry name" value="PROTEIN-TYROSINE SULFOTRANSFERASE"/>
    <property type="match status" value="1"/>
</dbReference>
<comment type="caution">
    <text evidence="2">The sequence shown here is derived from an EMBL/GenBank/DDBJ whole genome shotgun (WGS) entry which is preliminary data.</text>
</comment>
<dbReference type="AlphaFoldDB" id="A0A7Y3W430"/>
<sequence>MSDLMDKLQKLYTVDRHAPHVVICGSLRAGTTLLRLLLSGHSELFELGEADFLFDKRPADDAGPEEVEAWRKRVAAERSAKLQKFEAPKGDSYAEMLDDLLGQYPMDKPRLILTLHRHYDDAAKMLPNAIFIRLQRDPRDVALSSVAMGWGGVPYFGVWPWIEAERDWLAARDHIAPERQHFVRYEDFVANPREELGRILEVSGLPFEESVLDPGEGSSYSPPKAREKEAFRKRLSLREIAEINSRVNFSPEDYGYNLTPAVPPRGFRKLQLTVAGKLKRQQFRINRHGLPLVLKAFAGKWLGMRKMGADAAVRIEENNLKHLK</sequence>
<dbReference type="EMBL" id="JABFCX010000002">
    <property type="protein sequence ID" value="NNU14827.1"/>
    <property type="molecule type" value="Genomic_DNA"/>
</dbReference>
<reference evidence="2 3" key="1">
    <citation type="submission" date="2020-05" db="EMBL/GenBank/DDBJ databases">
        <title>Parvularcula mediterraneae sp. nov., isolated from polypropylene straw from shallow seawater of the seashore of Laganas in Zakynthos island, Greece.</title>
        <authorList>
            <person name="Szabo I."/>
            <person name="Al-Omari J."/>
            <person name="Rado J."/>
            <person name="Szerdahelyi G.S."/>
        </authorList>
    </citation>
    <scope>NUCLEOTIDE SEQUENCE [LARGE SCALE GENOMIC DNA]</scope>
    <source>
        <strain evidence="2 3">ZS-1/3</strain>
    </source>
</reference>
<dbReference type="Gene3D" id="3.40.50.300">
    <property type="entry name" value="P-loop containing nucleotide triphosphate hydrolases"/>
    <property type="match status" value="1"/>
</dbReference>
<dbReference type="GO" id="GO:0008476">
    <property type="term" value="F:protein-tyrosine sulfotransferase activity"/>
    <property type="evidence" value="ECO:0007669"/>
    <property type="project" value="InterPro"/>
</dbReference>
<dbReference type="InterPro" id="IPR027417">
    <property type="entry name" value="P-loop_NTPase"/>
</dbReference>
<dbReference type="Proteomes" id="UP000536835">
    <property type="component" value="Unassembled WGS sequence"/>
</dbReference>
<accession>A0A7Y3W430</accession>